<dbReference type="Pfam" id="PF13639">
    <property type="entry name" value="zf-RING_2"/>
    <property type="match status" value="2"/>
</dbReference>
<dbReference type="PANTHER" id="PTHR22765">
    <property type="entry name" value="RING FINGER AND PROTEASE ASSOCIATED DOMAIN-CONTAINING"/>
    <property type="match status" value="1"/>
</dbReference>
<dbReference type="InterPro" id="IPR001841">
    <property type="entry name" value="Znf_RING"/>
</dbReference>
<dbReference type="SUPFAM" id="SSF57850">
    <property type="entry name" value="RING/U-box"/>
    <property type="match status" value="2"/>
</dbReference>
<comment type="caution">
    <text evidence="3">The sequence shown here is derived from an EMBL/GenBank/DDBJ whole genome shotgun (WGS) entry which is preliminary data.</text>
</comment>
<dbReference type="EMBL" id="JARYMX010000002">
    <property type="protein sequence ID" value="KAJ9560156.1"/>
    <property type="molecule type" value="Genomic_DNA"/>
</dbReference>
<feature type="domain" description="RING-type" evidence="2">
    <location>
        <begin position="147"/>
        <end position="188"/>
    </location>
</feature>
<reference evidence="3" key="1">
    <citation type="submission" date="2023-03" db="EMBL/GenBank/DDBJ databases">
        <title>Chromosome-scale reference genome and RAD-based genetic map of yellow starthistle (Centaurea solstitialis) reveal putative structural variation and QTLs associated with invader traits.</title>
        <authorList>
            <person name="Reatini B."/>
            <person name="Cang F.A."/>
            <person name="Jiang Q."/>
            <person name="Mckibben M.T.W."/>
            <person name="Barker M.S."/>
            <person name="Rieseberg L.H."/>
            <person name="Dlugosch K.M."/>
        </authorList>
    </citation>
    <scope>NUCLEOTIDE SEQUENCE</scope>
    <source>
        <strain evidence="3">CAN-66</strain>
        <tissue evidence="3">Leaf</tissue>
    </source>
</reference>
<protein>
    <recommendedName>
        <fullName evidence="2">RING-type domain-containing protein</fullName>
    </recommendedName>
</protein>
<feature type="domain" description="RING-type" evidence="2">
    <location>
        <begin position="347"/>
        <end position="387"/>
    </location>
</feature>
<keyword evidence="1" id="KW-0862">Zinc</keyword>
<keyword evidence="1" id="KW-0863">Zinc-finger</keyword>
<dbReference type="GO" id="GO:0008270">
    <property type="term" value="F:zinc ion binding"/>
    <property type="evidence" value="ECO:0007669"/>
    <property type="project" value="UniProtKB-KW"/>
</dbReference>
<dbReference type="PROSITE" id="PS50089">
    <property type="entry name" value="ZF_RING_2"/>
    <property type="match status" value="2"/>
</dbReference>
<keyword evidence="1" id="KW-0479">Metal-binding</keyword>
<sequence length="392" mass="43954">MPGRPLTFQAVARSANDTIVPAHLLQTLQPINSKFFFIKLTVLFRQGGPTTRHILEIAAPCQHVSDLNMLVWSDIIRFLNQVGSPREALSEVVFRVTICAGEMMADESNADRRVLPLEVLLLFTRPPAELEPPTMVTVDVEETAENCSVCVEELEVGSKAGRLPCNHLFHVECINQWAAYHRTCPNCHVITTLGKCYVDKTIDWMLTDEEVPAALVARMPPDYTIHYFYIRLVVVVQQPFSSHQDNNGPVLILGHQFDQLLAPHFQPIGVSGLSWNEIISFLIHNGIPFHVVYDVATRIISCISRILEDPNHAGRILLPMLVFVSCTASTLAHRFLPNIVMETEAICSICLEDLEARSMASRLPCTHSYHTGCIRDWSSNDPYCPLCGFQLI</sequence>
<dbReference type="GO" id="GO:0061630">
    <property type="term" value="F:ubiquitin protein ligase activity"/>
    <property type="evidence" value="ECO:0007669"/>
    <property type="project" value="TreeGrafter"/>
</dbReference>
<dbReference type="Gene3D" id="3.30.40.10">
    <property type="entry name" value="Zinc/RING finger domain, C3HC4 (zinc finger)"/>
    <property type="match status" value="2"/>
</dbReference>
<organism evidence="3 4">
    <name type="scientific">Centaurea solstitialis</name>
    <name type="common">yellow star-thistle</name>
    <dbReference type="NCBI Taxonomy" id="347529"/>
    <lineage>
        <taxon>Eukaryota</taxon>
        <taxon>Viridiplantae</taxon>
        <taxon>Streptophyta</taxon>
        <taxon>Embryophyta</taxon>
        <taxon>Tracheophyta</taxon>
        <taxon>Spermatophyta</taxon>
        <taxon>Magnoliopsida</taxon>
        <taxon>eudicotyledons</taxon>
        <taxon>Gunneridae</taxon>
        <taxon>Pentapetalae</taxon>
        <taxon>asterids</taxon>
        <taxon>campanulids</taxon>
        <taxon>Asterales</taxon>
        <taxon>Asteraceae</taxon>
        <taxon>Carduoideae</taxon>
        <taxon>Cardueae</taxon>
        <taxon>Centaureinae</taxon>
        <taxon>Centaurea</taxon>
    </lineage>
</organism>
<gene>
    <name evidence="3" type="ORF">OSB04_005316</name>
</gene>
<keyword evidence="4" id="KW-1185">Reference proteome</keyword>
<dbReference type="AlphaFoldDB" id="A0AA38TRC7"/>
<dbReference type="GO" id="GO:0006511">
    <property type="term" value="P:ubiquitin-dependent protein catabolic process"/>
    <property type="evidence" value="ECO:0007669"/>
    <property type="project" value="TreeGrafter"/>
</dbReference>
<dbReference type="InterPro" id="IPR051826">
    <property type="entry name" value="E3_ubiquitin-ligase_domain"/>
</dbReference>
<accession>A0AA38TRC7</accession>
<proteinExistence type="predicted"/>
<dbReference type="PANTHER" id="PTHR22765:SF411">
    <property type="entry name" value="OS02G0248440 PROTEIN"/>
    <property type="match status" value="1"/>
</dbReference>
<evidence type="ECO:0000313" key="4">
    <source>
        <dbReference type="Proteomes" id="UP001172457"/>
    </source>
</evidence>
<dbReference type="InterPro" id="IPR013083">
    <property type="entry name" value="Znf_RING/FYVE/PHD"/>
</dbReference>
<dbReference type="SMART" id="SM00184">
    <property type="entry name" value="RING"/>
    <property type="match status" value="2"/>
</dbReference>
<evidence type="ECO:0000259" key="2">
    <source>
        <dbReference type="PROSITE" id="PS50089"/>
    </source>
</evidence>
<evidence type="ECO:0000256" key="1">
    <source>
        <dbReference type="PROSITE-ProRule" id="PRU00175"/>
    </source>
</evidence>
<dbReference type="Proteomes" id="UP001172457">
    <property type="component" value="Chromosome 2"/>
</dbReference>
<name>A0AA38TRC7_9ASTR</name>
<evidence type="ECO:0000313" key="3">
    <source>
        <dbReference type="EMBL" id="KAJ9560156.1"/>
    </source>
</evidence>